<feature type="non-terminal residue" evidence="2">
    <location>
        <position position="501"/>
    </location>
</feature>
<dbReference type="AlphaFoldDB" id="A0A8J5N2L0"/>
<comment type="caution">
    <text evidence="2">The sequence shown here is derived from an EMBL/GenBank/DDBJ whole genome shotgun (WGS) entry which is preliminary data.</text>
</comment>
<feature type="domain" description="Deoxynucleoside kinase" evidence="1">
    <location>
        <begin position="214"/>
        <end position="438"/>
    </location>
</feature>
<dbReference type="Pfam" id="PF01712">
    <property type="entry name" value="dNK"/>
    <property type="match status" value="1"/>
</dbReference>
<dbReference type="InterPro" id="IPR031314">
    <property type="entry name" value="DNK_dom"/>
</dbReference>
<gene>
    <name evidence="2" type="primary">ND-42-L</name>
    <name evidence="2" type="ORF">Hamer_G001117</name>
</gene>
<protein>
    <submittedName>
        <fullName evidence="2">NADH dehydrogenase [ubiquinone] 1 alpha subcomplex subunit 10-like</fullName>
    </submittedName>
</protein>
<organism evidence="2 3">
    <name type="scientific">Homarus americanus</name>
    <name type="common">American lobster</name>
    <dbReference type="NCBI Taxonomy" id="6706"/>
    <lineage>
        <taxon>Eukaryota</taxon>
        <taxon>Metazoa</taxon>
        <taxon>Ecdysozoa</taxon>
        <taxon>Arthropoda</taxon>
        <taxon>Crustacea</taxon>
        <taxon>Multicrustacea</taxon>
        <taxon>Malacostraca</taxon>
        <taxon>Eumalacostraca</taxon>
        <taxon>Eucarida</taxon>
        <taxon>Decapoda</taxon>
        <taxon>Pleocyemata</taxon>
        <taxon>Astacidea</taxon>
        <taxon>Nephropoidea</taxon>
        <taxon>Nephropidae</taxon>
        <taxon>Homarus</taxon>
    </lineage>
</organism>
<evidence type="ECO:0000259" key="1">
    <source>
        <dbReference type="Pfam" id="PF01712"/>
    </source>
</evidence>
<evidence type="ECO:0000313" key="2">
    <source>
        <dbReference type="EMBL" id="KAG7172117.1"/>
    </source>
</evidence>
<dbReference type="GO" id="GO:0006120">
    <property type="term" value="P:mitochondrial electron transport, NADH to ubiquinone"/>
    <property type="evidence" value="ECO:0007669"/>
    <property type="project" value="TreeGrafter"/>
</dbReference>
<evidence type="ECO:0000313" key="3">
    <source>
        <dbReference type="Proteomes" id="UP000747542"/>
    </source>
</evidence>
<reference evidence="2" key="1">
    <citation type="journal article" date="2021" name="Sci. Adv.">
        <title>The American lobster genome reveals insights on longevity, neural, and immune adaptations.</title>
        <authorList>
            <person name="Polinski J.M."/>
            <person name="Zimin A.V."/>
            <person name="Clark K.F."/>
            <person name="Kohn A.B."/>
            <person name="Sadowski N."/>
            <person name="Timp W."/>
            <person name="Ptitsyn A."/>
            <person name="Khanna P."/>
            <person name="Romanova D.Y."/>
            <person name="Williams P."/>
            <person name="Greenwood S.J."/>
            <person name="Moroz L.L."/>
            <person name="Walt D.R."/>
            <person name="Bodnar A.G."/>
        </authorList>
    </citation>
    <scope>NUCLEOTIDE SEQUENCE</scope>
    <source>
        <strain evidence="2">GMGI-L3</strain>
    </source>
</reference>
<dbReference type="Proteomes" id="UP000747542">
    <property type="component" value="Unassembled WGS sequence"/>
</dbReference>
<dbReference type="EMBL" id="JAHLQT010011632">
    <property type="protein sequence ID" value="KAG7172117.1"/>
    <property type="molecule type" value="Genomic_DNA"/>
</dbReference>
<proteinExistence type="predicted"/>
<sequence length="501" mass="57137">TVTVPSFKTVTVPSFKTVTVPSFKTVTVPSFKIVTVPPFKTVTVPSFKTVTVPSFKTVTVPSFKTVTVPSFKTVTVPSFKTVTVPSFKTVTVPSFKTVTVPPFKTVTVPSFKTVTVPSFKTVTVPSFKTVTVPSFKIVTVPSFKTYDLVIGCRVEVFKGLNGLISLIATIVSKALRDQDYKRPAPFPYKTDKYGFFAALLDKTTHRFDENSKVIVVDGPIAAGKTEFAKEIADELDMLYVPHANMDMLYINPYGYDMRQLDSQLPDSVKSFDEKNFLQNPKDPNAAGFQFHMFRLRLVQYIDALAHVLSTGQGVVMDRSVYSDFVFIDAMANFGYISKPARNLYYECKAMTVPELMRPHLVVYLDMPVDVVLQRIQERNLPHEVNSPVLTREFLSYMEQVYKKHGHSELLVYDWSEKGDCEVVVEDIERLNFEFDKNDPKMADWKLTDEWDWCKQRMLFTKNKDKILMWMNVPGFSVPELVVNAEDHKVFEDVWWNVSTWC</sequence>
<dbReference type="PANTHER" id="PTHR10513:SF15">
    <property type="entry name" value="NADH DEHYDROGENASE [UBIQUINONE] 1 ALPHA SUBCOMPLEX SUBUNIT 10, MITOCHONDRIAL"/>
    <property type="match status" value="1"/>
</dbReference>
<dbReference type="PANTHER" id="PTHR10513">
    <property type="entry name" value="DEOXYNUCLEOSIDE KINASE"/>
    <property type="match status" value="1"/>
</dbReference>
<dbReference type="InterPro" id="IPR050566">
    <property type="entry name" value="Deoxyribonucleoside_kinase"/>
</dbReference>
<keyword evidence="3" id="KW-1185">Reference proteome</keyword>
<dbReference type="InterPro" id="IPR027417">
    <property type="entry name" value="P-loop_NTPase"/>
</dbReference>
<dbReference type="SUPFAM" id="SSF52540">
    <property type="entry name" value="P-loop containing nucleoside triphosphate hydrolases"/>
    <property type="match status" value="1"/>
</dbReference>
<dbReference type="Gene3D" id="3.40.50.300">
    <property type="entry name" value="P-loop containing nucleotide triphosphate hydrolases"/>
    <property type="match status" value="1"/>
</dbReference>
<dbReference type="GO" id="GO:0005739">
    <property type="term" value="C:mitochondrion"/>
    <property type="evidence" value="ECO:0007669"/>
    <property type="project" value="GOC"/>
</dbReference>
<accession>A0A8J5N2L0</accession>
<name>A0A8J5N2L0_HOMAM</name>